<feature type="region of interest" description="Disordered" evidence="1">
    <location>
        <begin position="201"/>
        <end position="224"/>
    </location>
</feature>
<evidence type="ECO:0000313" key="2">
    <source>
        <dbReference type="EMBL" id="KOX69106.1"/>
    </source>
</evidence>
<evidence type="ECO:0000313" key="3">
    <source>
        <dbReference type="Proteomes" id="UP000053105"/>
    </source>
</evidence>
<accession>A0A0M8ZSJ7</accession>
<protein>
    <submittedName>
        <fullName evidence="2">Uncharacterized protein</fullName>
    </submittedName>
</protein>
<proteinExistence type="predicted"/>
<organism evidence="2 3">
    <name type="scientific">Melipona quadrifasciata</name>
    <dbReference type="NCBI Taxonomy" id="166423"/>
    <lineage>
        <taxon>Eukaryota</taxon>
        <taxon>Metazoa</taxon>
        <taxon>Ecdysozoa</taxon>
        <taxon>Arthropoda</taxon>
        <taxon>Hexapoda</taxon>
        <taxon>Insecta</taxon>
        <taxon>Pterygota</taxon>
        <taxon>Neoptera</taxon>
        <taxon>Endopterygota</taxon>
        <taxon>Hymenoptera</taxon>
        <taxon>Apocrita</taxon>
        <taxon>Aculeata</taxon>
        <taxon>Apoidea</taxon>
        <taxon>Anthophila</taxon>
        <taxon>Apidae</taxon>
        <taxon>Melipona</taxon>
    </lineage>
</organism>
<evidence type="ECO:0000256" key="1">
    <source>
        <dbReference type="SAM" id="MobiDB-lite"/>
    </source>
</evidence>
<name>A0A0M8ZSJ7_9HYME</name>
<keyword evidence="3" id="KW-1185">Reference proteome</keyword>
<sequence>MSEETKLVTRTIADTCAINNLAVKTSEKALEWDFSVLRPRFCEKKDSCVPFSTIEHIDILVEVNVQLNFSLEKLTGSALVRKIYWDTASFEGATVKFKRQLVRTLMRATVLYKGVRLARRKKNLFKEPLFTVYSTSPPFALEETISTFCSAGIVLGHGRGKRSGGFVQTVAGTDTTSAGNGFPTGVPEEYLMEEARRVEEETDIAKGKEKRLVAHKSIRNNTSG</sequence>
<dbReference type="Proteomes" id="UP000053105">
    <property type="component" value="Unassembled WGS sequence"/>
</dbReference>
<feature type="compositionally biased region" description="Basic and acidic residues" evidence="1">
    <location>
        <begin position="201"/>
        <end position="212"/>
    </location>
</feature>
<dbReference type="AlphaFoldDB" id="A0A0M8ZSJ7"/>
<reference evidence="2 3" key="1">
    <citation type="submission" date="2015-07" db="EMBL/GenBank/DDBJ databases">
        <title>The genome of Melipona quadrifasciata.</title>
        <authorList>
            <person name="Pan H."/>
            <person name="Kapheim K."/>
        </authorList>
    </citation>
    <scope>NUCLEOTIDE SEQUENCE [LARGE SCALE GENOMIC DNA]</scope>
    <source>
        <strain evidence="2">0111107301</strain>
        <tissue evidence="2">Whole body</tissue>
    </source>
</reference>
<dbReference type="EMBL" id="KQ435900">
    <property type="protein sequence ID" value="KOX69106.1"/>
    <property type="molecule type" value="Genomic_DNA"/>
</dbReference>
<gene>
    <name evidence="2" type="ORF">WN51_06509</name>
</gene>